<accession>A0AAW2NSD9</accession>
<protein>
    <submittedName>
        <fullName evidence="1">Uncharacterized protein</fullName>
    </submittedName>
</protein>
<gene>
    <name evidence="1" type="ORF">Sradi_4375900</name>
</gene>
<dbReference type="Gene3D" id="3.50.50.60">
    <property type="entry name" value="FAD/NAD(P)-binding domain"/>
    <property type="match status" value="1"/>
</dbReference>
<reference evidence="1" key="2">
    <citation type="journal article" date="2024" name="Plant">
        <title>Genomic evolution and insights into agronomic trait innovations of Sesamum species.</title>
        <authorList>
            <person name="Miao H."/>
            <person name="Wang L."/>
            <person name="Qu L."/>
            <person name="Liu H."/>
            <person name="Sun Y."/>
            <person name="Le M."/>
            <person name="Wang Q."/>
            <person name="Wei S."/>
            <person name="Zheng Y."/>
            <person name="Lin W."/>
            <person name="Duan Y."/>
            <person name="Cao H."/>
            <person name="Xiong S."/>
            <person name="Wang X."/>
            <person name="Wei L."/>
            <person name="Li C."/>
            <person name="Ma Q."/>
            <person name="Ju M."/>
            <person name="Zhao R."/>
            <person name="Li G."/>
            <person name="Mu C."/>
            <person name="Tian Q."/>
            <person name="Mei H."/>
            <person name="Zhang T."/>
            <person name="Gao T."/>
            <person name="Zhang H."/>
        </authorList>
    </citation>
    <scope>NUCLEOTIDE SEQUENCE</scope>
    <source>
        <strain evidence="1">G02</strain>
    </source>
</reference>
<evidence type="ECO:0000313" key="1">
    <source>
        <dbReference type="EMBL" id="KAL0345446.1"/>
    </source>
</evidence>
<name>A0AAW2NSD9_SESRA</name>
<comment type="caution">
    <text evidence="1">The sequence shown here is derived from an EMBL/GenBank/DDBJ whole genome shotgun (WGS) entry which is preliminary data.</text>
</comment>
<dbReference type="AlphaFoldDB" id="A0AAW2NSD9"/>
<proteinExistence type="predicted"/>
<reference evidence="1" key="1">
    <citation type="submission" date="2020-06" db="EMBL/GenBank/DDBJ databases">
        <authorList>
            <person name="Li T."/>
            <person name="Hu X."/>
            <person name="Zhang T."/>
            <person name="Song X."/>
            <person name="Zhang H."/>
            <person name="Dai N."/>
            <person name="Sheng W."/>
            <person name="Hou X."/>
            <person name="Wei L."/>
        </authorList>
    </citation>
    <scope>NUCLEOTIDE SEQUENCE</scope>
    <source>
        <strain evidence="1">G02</strain>
        <tissue evidence="1">Leaf</tissue>
    </source>
</reference>
<dbReference type="SUPFAM" id="SSF51971">
    <property type="entry name" value="Nucleotide-binding domain"/>
    <property type="match status" value="1"/>
</dbReference>
<organism evidence="1">
    <name type="scientific">Sesamum radiatum</name>
    <name type="common">Black benniseed</name>
    <dbReference type="NCBI Taxonomy" id="300843"/>
    <lineage>
        <taxon>Eukaryota</taxon>
        <taxon>Viridiplantae</taxon>
        <taxon>Streptophyta</taxon>
        <taxon>Embryophyta</taxon>
        <taxon>Tracheophyta</taxon>
        <taxon>Spermatophyta</taxon>
        <taxon>Magnoliopsida</taxon>
        <taxon>eudicotyledons</taxon>
        <taxon>Gunneridae</taxon>
        <taxon>Pentapetalae</taxon>
        <taxon>asterids</taxon>
        <taxon>lamiids</taxon>
        <taxon>Lamiales</taxon>
        <taxon>Pedaliaceae</taxon>
        <taxon>Sesamum</taxon>
    </lineage>
</organism>
<sequence length="94" mass="9970">MEKRVAIIGAGISGLLACKYAASRGFNPVVSRRKSRLVGCGITLSSPPGSRTSKISSSSLIFHGRLLCKTCCPLTHSCWSICSHMLVILSCCPT</sequence>
<dbReference type="EMBL" id="JACGWJ010000019">
    <property type="protein sequence ID" value="KAL0345446.1"/>
    <property type="molecule type" value="Genomic_DNA"/>
</dbReference>
<dbReference type="InterPro" id="IPR036188">
    <property type="entry name" value="FAD/NAD-bd_sf"/>
</dbReference>
<dbReference type="PROSITE" id="PS51257">
    <property type="entry name" value="PROKAR_LIPOPROTEIN"/>
    <property type="match status" value="1"/>
</dbReference>